<keyword evidence="2" id="KW-0863">Zinc-finger</keyword>
<evidence type="ECO:0000259" key="5">
    <source>
        <dbReference type="PROSITE" id="PS51800"/>
    </source>
</evidence>
<evidence type="ECO:0000256" key="4">
    <source>
        <dbReference type="SAM" id="MobiDB-lite"/>
    </source>
</evidence>
<feature type="compositionally biased region" description="Basic and acidic residues" evidence="4">
    <location>
        <begin position="368"/>
        <end position="382"/>
    </location>
</feature>
<feature type="compositionally biased region" description="Low complexity" evidence="4">
    <location>
        <begin position="567"/>
        <end position="580"/>
    </location>
</feature>
<dbReference type="EMBL" id="JAZDUA010000292">
    <property type="protein sequence ID" value="KAK7861944.1"/>
    <property type="molecule type" value="Genomic_DNA"/>
</dbReference>
<dbReference type="PROSITE" id="PS51800">
    <property type="entry name" value="ZF_CHHC_U11_48K"/>
    <property type="match status" value="1"/>
</dbReference>
<evidence type="ECO:0000313" key="6">
    <source>
        <dbReference type="EMBL" id="KAK7861944.1"/>
    </source>
</evidence>
<feature type="region of interest" description="Disordered" evidence="4">
    <location>
        <begin position="243"/>
        <end position="487"/>
    </location>
</feature>
<feature type="compositionally biased region" description="Basic and acidic residues" evidence="4">
    <location>
        <begin position="426"/>
        <end position="441"/>
    </location>
</feature>
<sequence>MNFDVEERKQQLDAFSAFINESYRQIDDMLQKVGWTRKFLTDENLEMVSCPLNPEHRVPKKSLDSHVQLCSWRQEGYHEQDTPLPENPIENIENTKSSIVIDAQLQAEIIKEMKEQDSSLQTGNLEAGIRLVPKTSDRLTADFTSDERRILYDFVISKTKPVEDVKVEELQLMGDVKREEQPRPKSKLELLIEQRDAKRRRISYKKKVHTNRKTHTEILREVIQNQMDLVEQIIKGECDDEMVVDDDDNDETFSLGGDEVNISSQPKNENKSSHEVRKAAYVSDKERSSDKKVIKKDVGKYGSVPPENVERRYSRSEQSSESCLEKPDAYLKYEKYSSERKRHNEGHASSSFGEKAGRDRYYVNNNKGGERFRDYHYDRDNNHYPSRVNSEEVDDYRHYSKNSAKQDRSEFRKQYYSHSKHVKYSSKRDYYEVNSKDERETGSQTKRYKYSSKHSSSEHNWKHERKYEAFPEKSSAHSHKGDYTDKHSDHYDVHLQKFHREDKYDICKNGSVINDWSSEQKDVKFKVEDDEISPESRKYSKKVKKSKKKKKNRKHKTKKKHKRKKSYSSSNSSSQSSSEGSDSDSS</sequence>
<gene>
    <name evidence="6" type="ORF">R5R35_006315</name>
</gene>
<dbReference type="AlphaFoldDB" id="A0AAN9Z3U3"/>
<feature type="compositionally biased region" description="Basic and acidic residues" evidence="4">
    <location>
        <begin position="323"/>
        <end position="339"/>
    </location>
</feature>
<proteinExistence type="predicted"/>
<protein>
    <recommendedName>
        <fullName evidence="5">CHHC U11-48K-type domain-containing protein</fullName>
    </recommendedName>
</protein>
<feature type="compositionally biased region" description="Basic residues" evidence="4">
    <location>
        <begin position="539"/>
        <end position="566"/>
    </location>
</feature>
<comment type="caution">
    <text evidence="6">The sequence shown here is derived from an EMBL/GenBank/DDBJ whole genome shotgun (WGS) entry which is preliminary data.</text>
</comment>
<dbReference type="Pfam" id="PF05253">
    <property type="entry name" value="zf-U11-48K"/>
    <property type="match status" value="1"/>
</dbReference>
<organism evidence="6 7">
    <name type="scientific">Gryllus longicercus</name>
    <dbReference type="NCBI Taxonomy" id="2509291"/>
    <lineage>
        <taxon>Eukaryota</taxon>
        <taxon>Metazoa</taxon>
        <taxon>Ecdysozoa</taxon>
        <taxon>Arthropoda</taxon>
        <taxon>Hexapoda</taxon>
        <taxon>Insecta</taxon>
        <taxon>Pterygota</taxon>
        <taxon>Neoptera</taxon>
        <taxon>Polyneoptera</taxon>
        <taxon>Orthoptera</taxon>
        <taxon>Ensifera</taxon>
        <taxon>Gryllidea</taxon>
        <taxon>Grylloidea</taxon>
        <taxon>Gryllidae</taxon>
        <taxon>Gryllinae</taxon>
        <taxon>Gryllus</taxon>
    </lineage>
</organism>
<feature type="compositionally biased region" description="Basic and acidic residues" evidence="4">
    <location>
        <begin position="268"/>
        <end position="299"/>
    </location>
</feature>
<accession>A0AAN9Z3U3</accession>
<name>A0AAN9Z3U3_9ORTH</name>
<evidence type="ECO:0000256" key="1">
    <source>
        <dbReference type="ARBA" id="ARBA00022723"/>
    </source>
</evidence>
<keyword evidence="3" id="KW-0862">Zinc</keyword>
<feature type="region of interest" description="Disordered" evidence="4">
    <location>
        <begin position="523"/>
        <end position="586"/>
    </location>
</feature>
<feature type="domain" description="CHHC U11-48K-type" evidence="5">
    <location>
        <begin position="47"/>
        <end position="74"/>
    </location>
</feature>
<feature type="compositionally biased region" description="Basic and acidic residues" evidence="4">
    <location>
        <begin position="455"/>
        <end position="487"/>
    </location>
</feature>
<keyword evidence="7" id="KW-1185">Reference proteome</keyword>
<evidence type="ECO:0000256" key="2">
    <source>
        <dbReference type="ARBA" id="ARBA00022771"/>
    </source>
</evidence>
<feature type="compositionally biased region" description="Basic and acidic residues" evidence="4">
    <location>
        <begin position="404"/>
        <end position="413"/>
    </location>
</feature>
<evidence type="ECO:0000313" key="7">
    <source>
        <dbReference type="Proteomes" id="UP001378592"/>
    </source>
</evidence>
<dbReference type="Proteomes" id="UP001378592">
    <property type="component" value="Unassembled WGS sequence"/>
</dbReference>
<reference evidence="6 7" key="1">
    <citation type="submission" date="2024-03" db="EMBL/GenBank/DDBJ databases">
        <title>The genome assembly and annotation of the cricket Gryllus longicercus Weissman &amp; Gray.</title>
        <authorList>
            <person name="Szrajer S."/>
            <person name="Gray D."/>
            <person name="Ylla G."/>
        </authorList>
    </citation>
    <scope>NUCLEOTIDE SEQUENCE [LARGE SCALE GENOMIC DNA]</scope>
    <source>
        <strain evidence="6">DAG 2021-001</strain>
        <tissue evidence="6">Whole body minus gut</tissue>
    </source>
</reference>
<dbReference type="GO" id="GO:0008270">
    <property type="term" value="F:zinc ion binding"/>
    <property type="evidence" value="ECO:0007669"/>
    <property type="project" value="UniProtKB-KW"/>
</dbReference>
<keyword evidence="1" id="KW-0479">Metal-binding</keyword>
<evidence type="ECO:0000256" key="3">
    <source>
        <dbReference type="ARBA" id="ARBA00022833"/>
    </source>
</evidence>
<dbReference type="InterPro" id="IPR022776">
    <property type="entry name" value="TRM13/UPF0224_CHHC_Znf_dom"/>
</dbReference>